<protein>
    <submittedName>
        <fullName evidence="1">Uncharacterized protein</fullName>
    </submittedName>
</protein>
<name>A0A9X4EPW8_9FLAO</name>
<sequence length="66" mass="7612">MKKISNFQSFEAYEISKQSMNSISGSRTRKYEEATIGGRDTCVKRIDNNDGVRIKTKIKDRYEGKC</sequence>
<comment type="caution">
    <text evidence="1">The sequence shown here is derived from an EMBL/GenBank/DDBJ whole genome shotgun (WGS) entry which is preliminary data.</text>
</comment>
<dbReference type="RefSeq" id="WP_274640331.1">
    <property type="nucleotide sequence ID" value="NZ_JAIWJY010000006.1"/>
</dbReference>
<keyword evidence="2" id="KW-1185">Reference proteome</keyword>
<evidence type="ECO:0000313" key="2">
    <source>
        <dbReference type="Proteomes" id="UP001149303"/>
    </source>
</evidence>
<proteinExistence type="predicted"/>
<evidence type="ECO:0000313" key="1">
    <source>
        <dbReference type="EMBL" id="MDE1207213.1"/>
    </source>
</evidence>
<organism evidence="1 2">
    <name type="scientific">Tenacibaculum larymnensis</name>
    <dbReference type="NCBI Taxonomy" id="2878201"/>
    <lineage>
        <taxon>Bacteria</taxon>
        <taxon>Pseudomonadati</taxon>
        <taxon>Bacteroidota</taxon>
        <taxon>Flavobacteriia</taxon>
        <taxon>Flavobacteriales</taxon>
        <taxon>Flavobacteriaceae</taxon>
        <taxon>Tenacibaculum</taxon>
    </lineage>
</organism>
<dbReference type="Proteomes" id="UP001149303">
    <property type="component" value="Unassembled WGS sequence"/>
</dbReference>
<gene>
    <name evidence="1" type="ORF">LCI24_10460</name>
</gene>
<dbReference type="AlphaFoldDB" id="A0A9X4EPW8"/>
<dbReference type="EMBL" id="JAIWJY010000006">
    <property type="protein sequence ID" value="MDE1207213.1"/>
    <property type="molecule type" value="Genomic_DNA"/>
</dbReference>
<reference evidence="1" key="1">
    <citation type="submission" date="2021-09" db="EMBL/GenBank/DDBJ databases">
        <authorList>
            <person name="Smyrli M."/>
        </authorList>
    </citation>
    <scope>NUCLEOTIDE SEQUENCE</scope>
    <source>
        <strain evidence="1">LAR25</strain>
    </source>
</reference>
<accession>A0A9X4EPW8</accession>